<dbReference type="EMBL" id="KB705649">
    <property type="protein sequence ID" value="EMR71367.1"/>
    <property type="molecule type" value="Genomic_DNA"/>
</dbReference>
<dbReference type="OrthoDB" id="3923202at2759"/>
<organism evidence="2 3">
    <name type="scientific">Eutypa lata (strain UCR-EL1)</name>
    <name type="common">Grapevine dieback disease fungus</name>
    <name type="synonym">Eutypa armeniacae</name>
    <dbReference type="NCBI Taxonomy" id="1287681"/>
    <lineage>
        <taxon>Eukaryota</taxon>
        <taxon>Fungi</taxon>
        <taxon>Dikarya</taxon>
        <taxon>Ascomycota</taxon>
        <taxon>Pezizomycotina</taxon>
        <taxon>Sordariomycetes</taxon>
        <taxon>Xylariomycetidae</taxon>
        <taxon>Xylariales</taxon>
        <taxon>Diatrypaceae</taxon>
        <taxon>Eutypa</taxon>
    </lineage>
</organism>
<accession>M7T431</accession>
<dbReference type="AlphaFoldDB" id="M7T431"/>
<keyword evidence="3" id="KW-1185">Reference proteome</keyword>
<proteinExistence type="predicted"/>
<dbReference type="Proteomes" id="UP000012174">
    <property type="component" value="Unassembled WGS sequence"/>
</dbReference>
<protein>
    <submittedName>
        <fullName evidence="2">Uncharacterized protein</fullName>
    </submittedName>
</protein>
<gene>
    <name evidence="2" type="ORF">UCREL1_1609</name>
</gene>
<dbReference type="OMA" id="VGHHKDK"/>
<evidence type="ECO:0000313" key="2">
    <source>
        <dbReference type="EMBL" id="EMR71367.1"/>
    </source>
</evidence>
<dbReference type="HOGENOM" id="CLU_1741824_0_0_1"/>
<dbReference type="KEGG" id="ela:UCREL1_1609"/>
<name>M7T431_EUTLA</name>
<reference evidence="3" key="1">
    <citation type="journal article" date="2013" name="Genome Announc.">
        <title>Draft genome sequence of the grapevine dieback fungus Eutypa lata UCR-EL1.</title>
        <authorList>
            <person name="Blanco-Ulate B."/>
            <person name="Rolshausen P.E."/>
            <person name="Cantu D."/>
        </authorList>
    </citation>
    <scope>NUCLEOTIDE SEQUENCE [LARGE SCALE GENOMIC DNA]</scope>
    <source>
        <strain evidence="3">UCR-EL1</strain>
    </source>
</reference>
<evidence type="ECO:0000313" key="3">
    <source>
        <dbReference type="Proteomes" id="UP000012174"/>
    </source>
</evidence>
<feature type="region of interest" description="Disordered" evidence="1">
    <location>
        <begin position="101"/>
        <end position="120"/>
    </location>
</feature>
<sequence>MASAQVCPVVGTRNNILPPSHPDVDLSQPGAQCPVVGARTEHHQNLSKHPSVASATAPSAPQTSSTHSSDAQVCPALKRMVESDPQSRAMDDKVCPVIGSVTTVLPPDHPSTEGHADSDACPVTKARIGHHKDNVVVHPKLGDDAGAVCPVTGAASK</sequence>
<feature type="region of interest" description="Disordered" evidence="1">
    <location>
        <begin position="12"/>
        <end position="74"/>
    </location>
</feature>
<feature type="compositionally biased region" description="Low complexity" evidence="1">
    <location>
        <begin position="50"/>
        <end position="69"/>
    </location>
</feature>
<evidence type="ECO:0000256" key="1">
    <source>
        <dbReference type="SAM" id="MobiDB-lite"/>
    </source>
</evidence>
<dbReference type="eggNOG" id="ENOG502SQ0A">
    <property type="taxonomic scope" value="Eukaryota"/>
</dbReference>